<evidence type="ECO:0000313" key="2">
    <source>
        <dbReference type="EMBL" id="RIT28901.1"/>
    </source>
</evidence>
<accession>A0ABD7HGK0</accession>
<keyword evidence="1" id="KW-0732">Signal</keyword>
<reference evidence="2 3" key="1">
    <citation type="submission" date="2018-08" db="EMBL/GenBank/DDBJ databases">
        <title>Linezolid Resistance in Mycobacterium abscessus: MIC Distribution and Comprehensive Investigation of Resistance Mechanisms.</title>
        <authorList>
            <person name="Ye M."/>
            <person name="Xu L."/>
            <person name="Zou Y."/>
            <person name="Li B."/>
            <person name="Guo Q."/>
            <person name="Zhang Y."/>
            <person name="Zhan M."/>
            <person name="Xu B."/>
            <person name="Yu F."/>
            <person name="Zhang Z."/>
            <person name="Chu H."/>
        </authorList>
    </citation>
    <scope>NUCLEOTIDE SEQUENCE [LARGE SCALE GENOMIC DNA]</scope>
    <source>
        <strain evidence="2 3">G143</strain>
    </source>
</reference>
<feature type="signal peptide" evidence="1">
    <location>
        <begin position="1"/>
        <end position="27"/>
    </location>
</feature>
<dbReference type="InterPro" id="IPR019648">
    <property type="entry name" value="YebY"/>
</dbReference>
<dbReference type="EMBL" id="QXBN01000040">
    <property type="protein sequence ID" value="RIT28901.1"/>
    <property type="molecule type" value="Genomic_DNA"/>
</dbReference>
<dbReference type="AlphaFoldDB" id="A0ABD7HGK0"/>
<feature type="chain" id="PRO_5044816165" evidence="1">
    <location>
        <begin position="28"/>
        <end position="114"/>
    </location>
</feature>
<comment type="caution">
    <text evidence="2">The sequence shown here is derived from an EMBL/GenBank/DDBJ whole genome shotgun (WGS) entry which is preliminary data.</text>
</comment>
<protein>
    <submittedName>
        <fullName evidence="2">DUF2511 domain-containing protein</fullName>
    </submittedName>
</protein>
<evidence type="ECO:0000313" key="3">
    <source>
        <dbReference type="Proteomes" id="UP000284557"/>
    </source>
</evidence>
<organism evidence="2 3">
    <name type="scientific">Mycobacteroides abscessus</name>
    <dbReference type="NCBI Taxonomy" id="36809"/>
    <lineage>
        <taxon>Bacteria</taxon>
        <taxon>Bacillati</taxon>
        <taxon>Actinomycetota</taxon>
        <taxon>Actinomycetes</taxon>
        <taxon>Mycobacteriales</taxon>
        <taxon>Mycobacteriaceae</taxon>
        <taxon>Mycobacteroides</taxon>
    </lineage>
</organism>
<sequence>MKTKIIPALMAVGFSFAPMPLMSIAQADPHELHVTGIAWTDGPWPLTVPEGVLRCRNMAVTFTTPDGTTYAVNGTARTKYPGLEPIWKPHPEVSGARMDIGPLLNKGLTLCGNS</sequence>
<dbReference type="RefSeq" id="WP_100520589.1">
    <property type="nucleotide sequence ID" value="NZ_QXBN01000040.1"/>
</dbReference>
<dbReference type="Pfam" id="PF10709">
    <property type="entry name" value="DUF2511"/>
    <property type="match status" value="1"/>
</dbReference>
<dbReference type="Proteomes" id="UP000284557">
    <property type="component" value="Unassembled WGS sequence"/>
</dbReference>
<gene>
    <name evidence="2" type="ORF">D2E76_26375</name>
</gene>
<proteinExistence type="predicted"/>
<name>A0ABD7HGK0_9MYCO</name>
<evidence type="ECO:0000256" key="1">
    <source>
        <dbReference type="SAM" id="SignalP"/>
    </source>
</evidence>